<dbReference type="HOGENOM" id="CLU_1915717_0_0_0"/>
<protein>
    <submittedName>
        <fullName evidence="1">Biopolymer transport protein ExbD/TolR</fullName>
    </submittedName>
</protein>
<evidence type="ECO:0000313" key="1">
    <source>
        <dbReference type="EMBL" id="ABJ82457.1"/>
    </source>
</evidence>
<sequence>MKPMSEVLLVGTILVCAVVGQEPALRKGVSVQLASAEHAVEMRAADAQDATVVAITAEGKVYAGVERTEPGALRSLSAGTVYVKADSRAQFQTVLAVLDALRGKSVVLLAAPPKNVEGKMVPPYGMKVTVPR</sequence>
<dbReference type="AlphaFoldDB" id="Q028U5"/>
<proteinExistence type="predicted"/>
<dbReference type="InParanoid" id="Q028U5"/>
<organism evidence="1">
    <name type="scientific">Solibacter usitatus (strain Ellin6076)</name>
    <dbReference type="NCBI Taxonomy" id="234267"/>
    <lineage>
        <taxon>Bacteria</taxon>
        <taxon>Pseudomonadati</taxon>
        <taxon>Acidobacteriota</taxon>
        <taxon>Terriglobia</taxon>
        <taxon>Bryobacterales</taxon>
        <taxon>Solibacteraceae</taxon>
        <taxon>Candidatus Solibacter</taxon>
    </lineage>
</organism>
<gene>
    <name evidence="1" type="ordered locus">Acid_1465</name>
</gene>
<dbReference type="STRING" id="234267.Acid_1465"/>
<accession>Q028U5</accession>
<name>Q028U5_SOLUE</name>
<reference evidence="1" key="1">
    <citation type="submission" date="2006-10" db="EMBL/GenBank/DDBJ databases">
        <title>Complete sequence of Solibacter usitatus Ellin6076.</title>
        <authorList>
            <consortium name="US DOE Joint Genome Institute"/>
            <person name="Copeland A."/>
            <person name="Lucas S."/>
            <person name="Lapidus A."/>
            <person name="Barry K."/>
            <person name="Detter J.C."/>
            <person name="Glavina del Rio T."/>
            <person name="Hammon N."/>
            <person name="Israni S."/>
            <person name="Dalin E."/>
            <person name="Tice H."/>
            <person name="Pitluck S."/>
            <person name="Thompson L.S."/>
            <person name="Brettin T."/>
            <person name="Bruce D."/>
            <person name="Han C."/>
            <person name="Tapia R."/>
            <person name="Gilna P."/>
            <person name="Schmutz J."/>
            <person name="Larimer F."/>
            <person name="Land M."/>
            <person name="Hauser L."/>
            <person name="Kyrpides N."/>
            <person name="Mikhailova N."/>
            <person name="Janssen P.H."/>
            <person name="Kuske C.R."/>
            <person name="Richardson P."/>
        </authorList>
    </citation>
    <scope>NUCLEOTIDE SEQUENCE</scope>
    <source>
        <strain evidence="1">Ellin6076</strain>
    </source>
</reference>
<dbReference type="KEGG" id="sus:Acid_1465"/>
<dbReference type="eggNOG" id="COG0848">
    <property type="taxonomic scope" value="Bacteria"/>
</dbReference>
<dbReference type="EMBL" id="CP000473">
    <property type="protein sequence ID" value="ABJ82457.1"/>
    <property type="molecule type" value="Genomic_DNA"/>
</dbReference>